<keyword evidence="2" id="KW-0479">Metal-binding</keyword>
<dbReference type="EC" id="3.4.-.-" evidence="9"/>
<dbReference type="Gene3D" id="3.30.1380.10">
    <property type="match status" value="1"/>
</dbReference>
<keyword evidence="8" id="KW-1133">Transmembrane helix</keyword>
<evidence type="ECO:0000256" key="8">
    <source>
        <dbReference type="SAM" id="Phobius"/>
    </source>
</evidence>
<organism evidence="9 10">
    <name type="scientific">Thioalkalicoccus limnaeus</name>
    <dbReference type="NCBI Taxonomy" id="120681"/>
    <lineage>
        <taxon>Bacteria</taxon>
        <taxon>Pseudomonadati</taxon>
        <taxon>Pseudomonadota</taxon>
        <taxon>Gammaproteobacteria</taxon>
        <taxon>Chromatiales</taxon>
        <taxon>Chromatiaceae</taxon>
        <taxon>Thioalkalicoccus</taxon>
    </lineage>
</organism>
<keyword evidence="3" id="KW-0732">Signal</keyword>
<keyword evidence="8" id="KW-0472">Membrane</keyword>
<dbReference type="Proteomes" id="UP001564408">
    <property type="component" value="Unassembled WGS sequence"/>
</dbReference>
<evidence type="ECO:0000256" key="7">
    <source>
        <dbReference type="ARBA" id="ARBA00023049"/>
    </source>
</evidence>
<evidence type="ECO:0000313" key="10">
    <source>
        <dbReference type="Proteomes" id="UP001564408"/>
    </source>
</evidence>
<evidence type="ECO:0000256" key="1">
    <source>
        <dbReference type="ARBA" id="ARBA00022670"/>
    </source>
</evidence>
<feature type="transmembrane region" description="Helical" evidence="8">
    <location>
        <begin position="61"/>
        <end position="84"/>
    </location>
</feature>
<keyword evidence="4" id="KW-0574">Periplasm</keyword>
<gene>
    <name evidence="9" type="primary">mepA</name>
    <name evidence="9" type="ORF">ABC977_12095</name>
</gene>
<accession>A0ABV4BF30</accession>
<evidence type="ECO:0000256" key="5">
    <source>
        <dbReference type="ARBA" id="ARBA00022801"/>
    </source>
</evidence>
<feature type="transmembrane region" description="Helical" evidence="8">
    <location>
        <begin position="29"/>
        <end position="49"/>
    </location>
</feature>
<evidence type="ECO:0000256" key="3">
    <source>
        <dbReference type="ARBA" id="ARBA00022729"/>
    </source>
</evidence>
<reference evidence="9 10" key="1">
    <citation type="submission" date="2024-05" db="EMBL/GenBank/DDBJ databases">
        <title>Genome Sequence and Characterization of the New Strain Purple Sulfur Bacterium of Genus Thioalkalicoccus.</title>
        <authorList>
            <person name="Bryantseva I.A."/>
            <person name="Kyndt J.A."/>
            <person name="Imhoff J.F."/>
        </authorList>
    </citation>
    <scope>NUCLEOTIDE SEQUENCE [LARGE SCALE GENOMIC DNA]</scope>
    <source>
        <strain evidence="9 10">Um2</strain>
    </source>
</reference>
<keyword evidence="10" id="KW-1185">Reference proteome</keyword>
<dbReference type="EMBL" id="JBDKXB010000016">
    <property type="protein sequence ID" value="MEY6433143.1"/>
    <property type="molecule type" value="Genomic_DNA"/>
</dbReference>
<protein>
    <submittedName>
        <fullName evidence="9">Penicillin-insensitive murein endopeptidase</fullName>
        <ecNumber evidence="9">3.4.-.-</ecNumber>
    </submittedName>
</protein>
<evidence type="ECO:0000256" key="4">
    <source>
        <dbReference type="ARBA" id="ARBA00022764"/>
    </source>
</evidence>
<keyword evidence="7" id="KW-0482">Metalloprotease</keyword>
<evidence type="ECO:0000256" key="2">
    <source>
        <dbReference type="ARBA" id="ARBA00022723"/>
    </source>
</evidence>
<sequence>MSSSTRIVPSGGDVVAVRAGMQIGRARRIGFILVVTALVAGVAEASPWAGITTPSAGPPAVIGAAANGCVAGAVALPEAGVGYLSIRRERNRYHGYPRLVEFVEDLGERLARHQDLVMLVGDLAQPRGGLMDSLHVSHQNGLDVDIWFRLVPTMQSVAWRAGDIGALPSMVQPDGSGLSVHWGPPQRFLLQAAATDPRVDRIFVNPVIKRALCESETGDREWLRRVRPWRGHDAHFHVRLACPPSSPECIATPPLPVGDGCGAELAWWFSDEARRPPAPGGARQPDPMPAACQALLYGP</sequence>
<dbReference type="InterPro" id="IPR009045">
    <property type="entry name" value="Zn_M74/Hedgehog-like"/>
</dbReference>
<dbReference type="RefSeq" id="WP_369667530.1">
    <property type="nucleotide sequence ID" value="NZ_JBDKXB010000016.1"/>
</dbReference>
<evidence type="ECO:0000256" key="6">
    <source>
        <dbReference type="ARBA" id="ARBA00022833"/>
    </source>
</evidence>
<keyword evidence="5 9" id="KW-0378">Hydrolase</keyword>
<keyword evidence="6" id="KW-0862">Zinc</keyword>
<comment type="caution">
    <text evidence="9">The sequence shown here is derived from an EMBL/GenBank/DDBJ whole genome shotgun (WGS) entry which is preliminary data.</text>
</comment>
<dbReference type="GO" id="GO:0016787">
    <property type="term" value="F:hydrolase activity"/>
    <property type="evidence" value="ECO:0007669"/>
    <property type="project" value="UniProtKB-KW"/>
</dbReference>
<evidence type="ECO:0000313" key="9">
    <source>
        <dbReference type="EMBL" id="MEY6433143.1"/>
    </source>
</evidence>
<dbReference type="PIRSF" id="PIRSF018455">
    <property type="entry name" value="MepA"/>
    <property type="match status" value="1"/>
</dbReference>
<proteinExistence type="predicted"/>
<dbReference type="InterPro" id="IPR005073">
    <property type="entry name" value="Peptidase_M74"/>
</dbReference>
<dbReference type="SUPFAM" id="SSF55166">
    <property type="entry name" value="Hedgehog/DD-peptidase"/>
    <property type="match status" value="1"/>
</dbReference>
<dbReference type="NCBIfam" id="NF006947">
    <property type="entry name" value="PRK09429.1"/>
    <property type="match status" value="1"/>
</dbReference>
<name>A0ABV4BF30_9GAMM</name>
<keyword evidence="8" id="KW-0812">Transmembrane</keyword>
<keyword evidence="1" id="KW-0645">Protease</keyword>
<dbReference type="Pfam" id="PF03411">
    <property type="entry name" value="Peptidase_M74"/>
    <property type="match status" value="1"/>
</dbReference>